<evidence type="ECO:0000313" key="4">
    <source>
        <dbReference type="Proteomes" id="UP000001192"/>
    </source>
</evidence>
<dbReference type="PANTHER" id="PTHR33393:SF13">
    <property type="entry name" value="PGA BIOSYNTHESIS PROTEIN CAPA"/>
    <property type="match status" value="1"/>
</dbReference>
<reference evidence="4" key="1">
    <citation type="journal article" date="2014" name="Stand. Genomic Sci.">
        <title>Complete genome sequence of Burkholderia phymatum STM815(T), a broad host range and efficient nitrogen-fixing symbiont of Mimosa species.</title>
        <authorList>
            <person name="Moulin L."/>
            <person name="Klonowska A."/>
            <person name="Caroline B."/>
            <person name="Booth K."/>
            <person name="Vriezen J.A."/>
            <person name="Melkonian R."/>
            <person name="James E.K."/>
            <person name="Young J.P."/>
            <person name="Bena G."/>
            <person name="Hauser L."/>
            <person name="Land M."/>
            <person name="Kyrpides N."/>
            <person name="Bruce D."/>
            <person name="Chain P."/>
            <person name="Copeland A."/>
            <person name="Pitluck S."/>
            <person name="Woyke T."/>
            <person name="Lizotte-Waniewski M."/>
            <person name="Bristow J."/>
            <person name="Riley M."/>
        </authorList>
    </citation>
    <scope>NUCLEOTIDE SEQUENCE [LARGE SCALE GENOMIC DNA]</scope>
    <source>
        <strain evidence="4">DSM 17167 / CIP 108236 / LMG 21445 / STM815</strain>
    </source>
</reference>
<dbReference type="RefSeq" id="WP_012402561.1">
    <property type="nucleotide sequence ID" value="NC_010623.1"/>
</dbReference>
<protein>
    <submittedName>
        <fullName evidence="3">Putative enzyme of poly-gamma-glutamate biosynthesis (Capsule formation)-like protein</fullName>
    </submittedName>
</protein>
<dbReference type="KEGG" id="bph:Bphy_3228"/>
<keyword evidence="4" id="KW-1185">Reference proteome</keyword>
<evidence type="ECO:0000256" key="1">
    <source>
        <dbReference type="ARBA" id="ARBA00005662"/>
    </source>
</evidence>
<dbReference type="PANTHER" id="PTHR33393">
    <property type="entry name" value="POLYGLUTAMINE SYNTHESIS ACCESSORY PROTEIN RV0574C-RELATED"/>
    <property type="match status" value="1"/>
</dbReference>
<dbReference type="InterPro" id="IPR052169">
    <property type="entry name" value="CW_Biosynth-Accessory"/>
</dbReference>
<dbReference type="EMBL" id="CP001044">
    <property type="protein sequence ID" value="ACC72388.1"/>
    <property type="molecule type" value="Genomic_DNA"/>
</dbReference>
<dbReference type="HOGENOM" id="CLU_038823_2_0_4"/>
<dbReference type="OrthoDB" id="5405713at2"/>
<dbReference type="SMART" id="SM00854">
    <property type="entry name" value="PGA_cap"/>
    <property type="match status" value="1"/>
</dbReference>
<organism evidence="3 4">
    <name type="scientific">Paraburkholderia phymatum (strain DSM 17167 / CIP 108236 / LMG 21445 / STM815)</name>
    <name type="common">Burkholderia phymatum</name>
    <dbReference type="NCBI Taxonomy" id="391038"/>
    <lineage>
        <taxon>Bacteria</taxon>
        <taxon>Pseudomonadati</taxon>
        <taxon>Pseudomonadota</taxon>
        <taxon>Betaproteobacteria</taxon>
        <taxon>Burkholderiales</taxon>
        <taxon>Burkholderiaceae</taxon>
        <taxon>Paraburkholderia</taxon>
    </lineage>
</organism>
<dbReference type="AlphaFoldDB" id="B2JRR1"/>
<name>B2JRR1_PARP8</name>
<dbReference type="SUPFAM" id="SSF56300">
    <property type="entry name" value="Metallo-dependent phosphatases"/>
    <property type="match status" value="1"/>
</dbReference>
<dbReference type="Proteomes" id="UP000001192">
    <property type="component" value="Chromosome 2"/>
</dbReference>
<dbReference type="InterPro" id="IPR029052">
    <property type="entry name" value="Metallo-depent_PP-like"/>
</dbReference>
<evidence type="ECO:0000313" key="3">
    <source>
        <dbReference type="EMBL" id="ACC72388.1"/>
    </source>
</evidence>
<feature type="domain" description="Capsule synthesis protein CapA" evidence="2">
    <location>
        <begin position="5"/>
        <end position="328"/>
    </location>
</feature>
<proteinExistence type="inferred from homology"/>
<evidence type="ECO:0000259" key="2">
    <source>
        <dbReference type="SMART" id="SM00854"/>
    </source>
</evidence>
<dbReference type="eggNOG" id="COG2843">
    <property type="taxonomic scope" value="Bacteria"/>
</dbReference>
<accession>B2JRR1</accession>
<dbReference type="InterPro" id="IPR019079">
    <property type="entry name" value="Capsule_synth_CapA"/>
</dbReference>
<comment type="similarity">
    <text evidence="1">Belongs to the CapA family.</text>
</comment>
<gene>
    <name evidence="3" type="ordered locus">Bphy_3228</name>
</gene>
<dbReference type="STRING" id="391038.Bphy_3228"/>
<dbReference type="Pfam" id="PF09587">
    <property type="entry name" value="PGA_cap"/>
    <property type="match status" value="1"/>
</dbReference>
<sequence length="448" mass="48575">MSRVSVLATGDAMLTQRISPNPDADFLALVEMLRKTDVTITNVEMVFPGRGRMASTTMHGIPCGVEPELLSEFEWLGIDIYGMGHNHATDYGVSGLVASIEALEARGLTYAGVGRTLQEARAPRYFDAPGCRVAYIAAGSSNARLCLAADPSVGDVGRPGTAPLRVQKTHYIRKERFDELREILAEAGVNVSATGTTAPGIHFPYPDKNIYDGPPPGGFAVEGVNFAPGDDSRVQTDVLERDVDAIVASVKEASRQADLVFVGLHCHEGIQGRWNTEVPAEFLQPLAHQLIDAGAHGVFAHGPHMLRGVEFYAGRPICYSLGNFIFNVETFSSFPLEVYEQQGMPLSSTPADLFDVVTGYKNQPLFWESVVARFTFENGLLADSELHPITLGRDAPRSRRGCPELASAEEGARILGRLNELSKPFGAALDIVRDGERCVGKIKFRVSD</sequence>